<dbReference type="InterPro" id="IPR011992">
    <property type="entry name" value="EF-hand-dom_pair"/>
</dbReference>
<evidence type="ECO:0000313" key="15">
    <source>
        <dbReference type="Ensembl" id="ENSBIXP00000005360.1"/>
    </source>
</evidence>
<feature type="domain" description="DM10" evidence="14">
    <location>
        <begin position="373"/>
        <end position="473"/>
    </location>
</feature>
<comment type="subunit">
    <text evidence="10">Microtubule inner protein component of sperm flagellar doublet microtubules. Interacts with the C-terminus of CACNA1E. Interacts with alpha-tubulin.</text>
</comment>
<reference evidence="15" key="2">
    <citation type="submission" date="2025-08" db="UniProtKB">
        <authorList>
            <consortium name="Ensembl"/>
        </authorList>
    </citation>
    <scope>IDENTIFICATION</scope>
</reference>
<evidence type="ECO:0000259" key="13">
    <source>
        <dbReference type="PROSITE" id="PS50222"/>
    </source>
</evidence>
<accession>A0A4W2BYB3</accession>
<evidence type="ECO:0000259" key="14">
    <source>
        <dbReference type="PROSITE" id="PS51336"/>
    </source>
</evidence>
<keyword evidence="9" id="KW-0966">Cell projection</keyword>
<dbReference type="GO" id="GO:0060285">
    <property type="term" value="P:cilium-dependent cell motility"/>
    <property type="evidence" value="ECO:0007669"/>
    <property type="project" value="TreeGrafter"/>
</dbReference>
<gene>
    <name evidence="15" type="primary">EFHC1</name>
</gene>
<keyword evidence="4" id="KW-0963">Cytoplasm</keyword>
<evidence type="ECO:0000256" key="9">
    <source>
        <dbReference type="ARBA" id="ARBA00023273"/>
    </source>
</evidence>
<dbReference type="PANTHER" id="PTHR12086:SF9">
    <property type="entry name" value="EF-HAND DOMAIN-CONTAINING PROTEIN 1"/>
    <property type="match status" value="1"/>
</dbReference>
<dbReference type="SMART" id="SM00676">
    <property type="entry name" value="DM10"/>
    <property type="match status" value="3"/>
</dbReference>
<feature type="domain" description="DM10" evidence="14">
    <location>
        <begin position="93"/>
        <end position="198"/>
    </location>
</feature>
<evidence type="ECO:0000313" key="16">
    <source>
        <dbReference type="Proteomes" id="UP000314981"/>
    </source>
</evidence>
<dbReference type="GO" id="GO:0072686">
    <property type="term" value="C:mitotic spindle"/>
    <property type="evidence" value="ECO:0007669"/>
    <property type="project" value="TreeGrafter"/>
</dbReference>
<protein>
    <recommendedName>
        <fullName evidence="11">EF-hand domain-containing protein 1</fullName>
    </recommendedName>
    <alternativeName>
        <fullName evidence="12">Myoclonin-1</fullName>
    </alternativeName>
</protein>
<dbReference type="AlphaFoldDB" id="A0A4W2BYB3"/>
<dbReference type="Proteomes" id="UP000314981">
    <property type="component" value="Chromosome 23"/>
</dbReference>
<reference evidence="15" key="3">
    <citation type="submission" date="2025-09" db="UniProtKB">
        <authorList>
            <consortium name="Ensembl"/>
        </authorList>
    </citation>
    <scope>IDENTIFICATION</scope>
</reference>
<dbReference type="FunFam" id="2.30.29.170:FF:000002">
    <property type="entry name" value="EF-hand domain (C-terminal) containing 1"/>
    <property type="match status" value="1"/>
</dbReference>
<name>A0A4W2BYB3_BOBOX</name>
<dbReference type="InterPro" id="IPR002048">
    <property type="entry name" value="EF_hand_dom"/>
</dbReference>
<organism evidence="15 16">
    <name type="scientific">Bos indicus x Bos taurus</name>
    <name type="common">Hybrid cattle</name>
    <dbReference type="NCBI Taxonomy" id="30522"/>
    <lineage>
        <taxon>Eukaryota</taxon>
        <taxon>Metazoa</taxon>
        <taxon>Chordata</taxon>
        <taxon>Craniata</taxon>
        <taxon>Vertebrata</taxon>
        <taxon>Euteleostomi</taxon>
        <taxon>Mammalia</taxon>
        <taxon>Eutheria</taxon>
        <taxon>Laurasiatheria</taxon>
        <taxon>Artiodactyla</taxon>
        <taxon>Ruminantia</taxon>
        <taxon>Pecora</taxon>
        <taxon>Bovidae</taxon>
        <taxon>Bovinae</taxon>
        <taxon>Bos</taxon>
    </lineage>
</organism>
<sequence length="593" mass="68713">MVSNPVHGLPFLPGTSFKDLTKTAFHRSQTLGYRNGYAVVRRPTVGIGGDRLKVNQLSQADLDELASKIPILTYGQARQAPPAAFVPAHVAFDKKVLKFDAYFQEDVPMSIEEHYRIRQVHIYYYLEDDSMSVIEPVVENSGIPQGKLIKRQRLSKNDRGDHYHWKDLNRGINITIYGKTFRIVDCDKFTQVFLESQGIELNPPEKMALDPYTELRKQPLRKYVTPTDFDQLKQFLTFDKQVLRFYAIWDDTDSMFGECRTYIIHYYLMDDTVEIREVHERNDGRDPFPLLMNRQRMPKVLVENAKNFPRCVLEISDKEVLEWYTAKDFIVGKPLTILGRTFFIYDCDPFTRQYYQEKFGISDLPRIDMSKKEPPPMKQESPFPEDKGRRFVLSYFLATDMISIFEPPVRNSGIIGGKYLGRTKVVKPGSSVENPVYYGPSDFFIGAVIEVFGHRFVILDTDDYVLKYMESNAAQYSPEALLSIQNHIRKQEAPAPELDGQQAEEDPGVQDLEALIDTIQKQLKDRPCRDNIREAFQIYDKEASGYVDRETFFKICGSYQLPVDDSLIKELIRMCSHGEDKIDYYNFVRAFSN</sequence>
<dbReference type="GO" id="GO:0000281">
    <property type="term" value="P:mitotic cytokinesis"/>
    <property type="evidence" value="ECO:0007669"/>
    <property type="project" value="TreeGrafter"/>
</dbReference>
<dbReference type="InterPro" id="IPR040193">
    <property type="entry name" value="EFHC1/EFHC2/EFHB"/>
</dbReference>
<keyword evidence="6" id="KW-0282">Flagellum</keyword>
<dbReference type="PROSITE" id="PS51336">
    <property type="entry name" value="DM10"/>
    <property type="match status" value="3"/>
</dbReference>
<evidence type="ECO:0000256" key="2">
    <source>
        <dbReference type="ARBA" id="ARBA00004611"/>
    </source>
</evidence>
<evidence type="ECO:0000256" key="3">
    <source>
        <dbReference type="ARBA" id="ARBA00004647"/>
    </source>
</evidence>
<keyword evidence="16" id="KW-1185">Reference proteome</keyword>
<evidence type="ECO:0000256" key="11">
    <source>
        <dbReference type="ARBA" id="ARBA00073947"/>
    </source>
</evidence>
<keyword evidence="7" id="KW-0969">Cilium</keyword>
<dbReference type="Pfam" id="PF06565">
    <property type="entry name" value="DM10_dom"/>
    <property type="match status" value="3"/>
</dbReference>
<dbReference type="GO" id="GO:0000922">
    <property type="term" value="C:spindle pole"/>
    <property type="evidence" value="ECO:0007669"/>
    <property type="project" value="UniProtKB-SubCell"/>
</dbReference>
<dbReference type="PROSITE" id="PS50222">
    <property type="entry name" value="EF_HAND_2"/>
    <property type="match status" value="1"/>
</dbReference>
<dbReference type="Gene3D" id="1.10.238.10">
    <property type="entry name" value="EF-hand"/>
    <property type="match status" value="1"/>
</dbReference>
<evidence type="ECO:0000256" key="1">
    <source>
        <dbReference type="ARBA" id="ARBA00004300"/>
    </source>
</evidence>
<feature type="domain" description="EF-hand" evidence="13">
    <location>
        <begin position="527"/>
        <end position="562"/>
    </location>
</feature>
<comment type="subcellular location">
    <subcellularLocation>
        <location evidence="2">Cytoplasm</location>
        <location evidence="2">Cytoskeleton</location>
        <location evidence="2">Flagellum axoneme</location>
    </subcellularLocation>
    <subcellularLocation>
        <location evidence="1">Cytoplasm</location>
        <location evidence="1">Cytoskeleton</location>
        <location evidence="1">Microtubule organizing center</location>
        <location evidence="1">Centrosome</location>
    </subcellularLocation>
    <subcellularLocation>
        <location evidence="3">Cytoplasm</location>
        <location evidence="3">Cytoskeleton</location>
        <location evidence="3">Spindle pole</location>
    </subcellularLocation>
</comment>
<reference evidence="15 16" key="1">
    <citation type="submission" date="2018-11" db="EMBL/GenBank/DDBJ databases">
        <title>Haplotype-resolved cattle genomes.</title>
        <authorList>
            <person name="Low W.Y."/>
            <person name="Tearle R."/>
            <person name="Bickhart D.M."/>
            <person name="Rosen B.D."/>
            <person name="Koren S."/>
            <person name="Rhie A."/>
            <person name="Hiendleder S."/>
            <person name="Phillippy A.M."/>
            <person name="Smith T.P.L."/>
            <person name="Williams J.L."/>
        </authorList>
    </citation>
    <scope>NUCLEOTIDE SEQUENCE [LARGE SCALE GENOMIC DNA]</scope>
</reference>
<dbReference type="FunFam" id="2.30.29.170:FF:000001">
    <property type="entry name" value="EF-hand domain containing 1"/>
    <property type="match status" value="1"/>
</dbReference>
<dbReference type="PANTHER" id="PTHR12086">
    <property type="entry name" value="EF-HAND DOMAIN C-TERMINAL CONTAINING PROTEIN"/>
    <property type="match status" value="1"/>
</dbReference>
<dbReference type="SUPFAM" id="SSF47473">
    <property type="entry name" value="EF-hand"/>
    <property type="match status" value="1"/>
</dbReference>
<evidence type="ECO:0000256" key="12">
    <source>
        <dbReference type="ARBA" id="ARBA00079615"/>
    </source>
</evidence>
<dbReference type="FunFam" id="2.30.29.170:FF:000003">
    <property type="entry name" value="EF-hand domain (C-terminal) containing 1"/>
    <property type="match status" value="1"/>
</dbReference>
<evidence type="ECO:0000256" key="7">
    <source>
        <dbReference type="ARBA" id="ARBA00023069"/>
    </source>
</evidence>
<dbReference type="GO" id="GO:0043014">
    <property type="term" value="F:alpha-tubulin binding"/>
    <property type="evidence" value="ECO:0007669"/>
    <property type="project" value="TreeGrafter"/>
</dbReference>
<proteinExistence type="predicted"/>
<keyword evidence="8" id="KW-0206">Cytoskeleton</keyword>
<evidence type="ECO:0000256" key="6">
    <source>
        <dbReference type="ARBA" id="ARBA00022846"/>
    </source>
</evidence>
<dbReference type="GO" id="GO:0005879">
    <property type="term" value="C:axonemal microtubule"/>
    <property type="evidence" value="ECO:0007669"/>
    <property type="project" value="UniProtKB-ARBA"/>
</dbReference>
<dbReference type="GO" id="GO:0007052">
    <property type="term" value="P:mitotic spindle organization"/>
    <property type="evidence" value="ECO:0007669"/>
    <property type="project" value="TreeGrafter"/>
</dbReference>
<evidence type="ECO:0000256" key="8">
    <source>
        <dbReference type="ARBA" id="ARBA00023212"/>
    </source>
</evidence>
<evidence type="ECO:0000256" key="10">
    <source>
        <dbReference type="ARBA" id="ARBA00066201"/>
    </source>
</evidence>
<evidence type="ECO:0000256" key="5">
    <source>
        <dbReference type="ARBA" id="ARBA00022737"/>
    </source>
</evidence>
<keyword evidence="5" id="KW-0677">Repeat</keyword>
<dbReference type="FunFam" id="1.10.238.10:FF:000204">
    <property type="entry name" value="EF-hand domain containing 1"/>
    <property type="match status" value="1"/>
</dbReference>
<dbReference type="GO" id="GO:0005813">
    <property type="term" value="C:centrosome"/>
    <property type="evidence" value="ECO:0007669"/>
    <property type="project" value="UniProtKB-SubCell"/>
</dbReference>
<dbReference type="Ensembl" id="ENSBIXT00000005918.1">
    <property type="protein sequence ID" value="ENSBIXP00000005360.1"/>
    <property type="gene ID" value="ENSBIXG00000011574.1"/>
</dbReference>
<evidence type="ECO:0000256" key="4">
    <source>
        <dbReference type="ARBA" id="ARBA00022490"/>
    </source>
</evidence>
<feature type="domain" description="DM10" evidence="14">
    <location>
        <begin position="239"/>
        <end position="359"/>
    </location>
</feature>
<dbReference type="GO" id="GO:0005509">
    <property type="term" value="F:calcium ion binding"/>
    <property type="evidence" value="ECO:0007669"/>
    <property type="project" value="InterPro"/>
</dbReference>
<dbReference type="InterPro" id="IPR006602">
    <property type="entry name" value="DM10_dom"/>
</dbReference>
<dbReference type="Gene3D" id="2.30.29.170">
    <property type="match status" value="3"/>
</dbReference>